<dbReference type="EMBL" id="BMIC01000005">
    <property type="protein sequence ID" value="GFZ90793.1"/>
    <property type="molecule type" value="Genomic_DNA"/>
</dbReference>
<dbReference type="InterPro" id="IPR032466">
    <property type="entry name" value="Metal_Hydrolase"/>
</dbReference>
<dbReference type="Pfam" id="PF01026">
    <property type="entry name" value="TatD_DNase"/>
    <property type="match status" value="1"/>
</dbReference>
<organism evidence="5 6">
    <name type="scientific">Aquaticitalea lipolytica</name>
    <dbReference type="NCBI Taxonomy" id="1247562"/>
    <lineage>
        <taxon>Bacteria</taxon>
        <taxon>Pseudomonadati</taxon>
        <taxon>Bacteroidota</taxon>
        <taxon>Flavobacteriia</taxon>
        <taxon>Flavobacteriales</taxon>
        <taxon>Flavobacteriaceae</taxon>
        <taxon>Aquaticitalea</taxon>
    </lineage>
</organism>
<gene>
    <name evidence="5" type="ORF">GCM10011531_23040</name>
</gene>
<dbReference type="FunFam" id="3.20.20.140:FF:000005">
    <property type="entry name" value="TatD family hydrolase"/>
    <property type="match status" value="1"/>
</dbReference>
<accession>A0A8J2XJA5</accession>
<dbReference type="InterPro" id="IPR018228">
    <property type="entry name" value="DNase_TatD-rel_CS"/>
</dbReference>
<dbReference type="PANTHER" id="PTHR46124">
    <property type="entry name" value="D-AMINOACYL-TRNA DEACYLASE"/>
    <property type="match status" value="1"/>
</dbReference>
<evidence type="ECO:0000256" key="3">
    <source>
        <dbReference type="ARBA" id="ARBA00022801"/>
    </source>
</evidence>
<evidence type="ECO:0000313" key="6">
    <source>
        <dbReference type="Proteomes" id="UP000598120"/>
    </source>
</evidence>
<dbReference type="Gene3D" id="3.20.20.140">
    <property type="entry name" value="Metal-dependent hydrolases"/>
    <property type="match status" value="1"/>
</dbReference>
<name>A0A8J2XJA5_9FLAO</name>
<comment type="similarity">
    <text evidence="1">Belongs to the metallo-dependent hydrolases superfamily. TatD-type hydrolase family.</text>
</comment>
<reference evidence="5 6" key="1">
    <citation type="journal article" date="2014" name="Int. J. Syst. Evol. Microbiol.">
        <title>Complete genome sequence of Corynebacterium casei LMG S-19264T (=DSM 44701T), isolated from a smear-ripened cheese.</title>
        <authorList>
            <consortium name="US DOE Joint Genome Institute (JGI-PGF)"/>
            <person name="Walter F."/>
            <person name="Albersmeier A."/>
            <person name="Kalinowski J."/>
            <person name="Ruckert C."/>
        </authorList>
    </citation>
    <scope>NUCLEOTIDE SEQUENCE [LARGE SCALE GENOMIC DNA]</scope>
    <source>
        <strain evidence="5 6">CGMCC 1.15295</strain>
    </source>
</reference>
<dbReference type="PROSITE" id="PS01090">
    <property type="entry name" value="TATD_2"/>
    <property type="match status" value="1"/>
</dbReference>
<comment type="caution">
    <text evidence="5">The sequence shown here is derived from an EMBL/GenBank/DDBJ whole genome shotgun (WGS) entry which is preliminary data.</text>
</comment>
<feature type="binding site" evidence="4">
    <location>
        <position position="130"/>
    </location>
    <ligand>
        <name>a divalent metal cation</name>
        <dbReference type="ChEBI" id="CHEBI:60240"/>
        <label>2</label>
    </ligand>
</feature>
<feature type="binding site" evidence="4">
    <location>
        <position position="155"/>
    </location>
    <ligand>
        <name>a divalent metal cation</name>
        <dbReference type="ChEBI" id="CHEBI:60240"/>
        <label>2</label>
    </ligand>
</feature>
<feature type="binding site" evidence="4">
    <location>
        <position position="94"/>
    </location>
    <ligand>
        <name>a divalent metal cation</name>
        <dbReference type="ChEBI" id="CHEBI:60240"/>
        <label>1</label>
    </ligand>
</feature>
<evidence type="ECO:0000256" key="4">
    <source>
        <dbReference type="PIRSR" id="PIRSR005902-1"/>
    </source>
</evidence>
<dbReference type="GO" id="GO:0016788">
    <property type="term" value="F:hydrolase activity, acting on ester bonds"/>
    <property type="evidence" value="ECO:0007669"/>
    <property type="project" value="InterPro"/>
</dbReference>
<dbReference type="RefSeq" id="WP_188606539.1">
    <property type="nucleotide sequence ID" value="NZ_BMIC01000005.1"/>
</dbReference>
<dbReference type="CDD" id="cd01310">
    <property type="entry name" value="TatD_DNAse"/>
    <property type="match status" value="1"/>
</dbReference>
<feature type="binding site" evidence="4">
    <location>
        <position position="9"/>
    </location>
    <ligand>
        <name>a divalent metal cation</name>
        <dbReference type="ChEBI" id="CHEBI:60240"/>
        <label>1</label>
    </ligand>
</feature>
<evidence type="ECO:0000256" key="1">
    <source>
        <dbReference type="ARBA" id="ARBA00009275"/>
    </source>
</evidence>
<protein>
    <submittedName>
        <fullName evidence="5">TatD family hydrolase</fullName>
    </submittedName>
</protein>
<proteinExistence type="inferred from homology"/>
<dbReference type="NCBIfam" id="TIGR00010">
    <property type="entry name" value="YchF/TatD family DNA exonuclease"/>
    <property type="match status" value="1"/>
</dbReference>
<feature type="binding site" evidence="4">
    <location>
        <position position="7"/>
    </location>
    <ligand>
        <name>a divalent metal cation</name>
        <dbReference type="ChEBI" id="CHEBI:60240"/>
        <label>1</label>
    </ligand>
</feature>
<dbReference type="InterPro" id="IPR001130">
    <property type="entry name" value="TatD-like"/>
</dbReference>
<keyword evidence="2 4" id="KW-0479">Metal-binding</keyword>
<dbReference type="GO" id="GO:0004536">
    <property type="term" value="F:DNA nuclease activity"/>
    <property type="evidence" value="ECO:0007669"/>
    <property type="project" value="InterPro"/>
</dbReference>
<evidence type="ECO:0000313" key="5">
    <source>
        <dbReference type="EMBL" id="GFZ90793.1"/>
    </source>
</evidence>
<dbReference type="AlphaFoldDB" id="A0A8J2XJA5"/>
<dbReference type="PIRSF" id="PIRSF005902">
    <property type="entry name" value="DNase_TatD"/>
    <property type="match status" value="1"/>
</dbReference>
<dbReference type="GO" id="GO:0005829">
    <property type="term" value="C:cytosol"/>
    <property type="evidence" value="ECO:0007669"/>
    <property type="project" value="TreeGrafter"/>
</dbReference>
<sequence>MIITDTHTHLYSEAFDEDRHEMIKRAINNKVTRFFIPAIDSTYTDAMLQLEVDFPEHIFLMMGLHPTHVKDNYKEELNHVETMLAKRKFYAVGEIGIDLYWDKSTLANQIAAFKHQIKLAKQYKLPIVIHCRDAFDEIFEVLESEKSEDLFGIFHCFTGNLEQAKKAISYNMKLGIGGVVTFKNGGIDQFINQIDLKHIVLETDSPYLAPKPYRGKRNESAYIIKVLEKLSELYELSEEKIAEITTQNSKDIFNI</sequence>
<dbReference type="Proteomes" id="UP000598120">
    <property type="component" value="Unassembled WGS sequence"/>
</dbReference>
<dbReference type="PANTHER" id="PTHR46124:SF4">
    <property type="entry name" value="HYDROLASE TATD"/>
    <property type="match status" value="1"/>
</dbReference>
<keyword evidence="6" id="KW-1185">Reference proteome</keyword>
<dbReference type="GO" id="GO:0046872">
    <property type="term" value="F:metal ion binding"/>
    <property type="evidence" value="ECO:0007669"/>
    <property type="project" value="UniProtKB-KW"/>
</dbReference>
<dbReference type="SUPFAM" id="SSF51556">
    <property type="entry name" value="Metallo-dependent hydrolases"/>
    <property type="match status" value="1"/>
</dbReference>
<evidence type="ECO:0000256" key="2">
    <source>
        <dbReference type="ARBA" id="ARBA00022723"/>
    </source>
</evidence>
<keyword evidence="3 5" id="KW-0378">Hydrolase</keyword>
<feature type="binding site" evidence="4">
    <location>
        <position position="204"/>
    </location>
    <ligand>
        <name>a divalent metal cation</name>
        <dbReference type="ChEBI" id="CHEBI:60240"/>
        <label>1</label>
    </ligand>
</feature>
<dbReference type="InterPro" id="IPR015991">
    <property type="entry name" value="TatD/YcfH-like"/>
</dbReference>